<dbReference type="AlphaFoldDB" id="A0A5P8W0G8"/>
<dbReference type="Proteomes" id="UP000326678">
    <property type="component" value="Chromosome Gxm1"/>
</dbReference>
<sequence>MANSPARKSFTQRCGCAFMALHKSGINWRLKPLEIRYQLCEIIP</sequence>
<evidence type="ECO:0000313" key="1">
    <source>
        <dbReference type="EMBL" id="QFS46215.1"/>
    </source>
</evidence>
<gene>
    <name evidence="1" type="ORF">GXM_03695</name>
</gene>
<protein>
    <submittedName>
        <fullName evidence="1">Uncharacterized protein</fullName>
    </submittedName>
</protein>
<dbReference type="KEGG" id="nsh:GXM_03695"/>
<evidence type="ECO:0000313" key="2">
    <source>
        <dbReference type="Proteomes" id="UP000326678"/>
    </source>
</evidence>
<reference evidence="1 2" key="1">
    <citation type="submission" date="2019-10" db="EMBL/GenBank/DDBJ databases">
        <title>Genomic and transcriptomic insights into the perfect genentic adaptation of a filamentous nitrogen-fixing cyanobacterium to rice fields.</title>
        <authorList>
            <person name="Chen Z."/>
        </authorList>
    </citation>
    <scope>NUCLEOTIDE SEQUENCE [LARGE SCALE GENOMIC DNA]</scope>
    <source>
        <strain evidence="1">CCNUC1</strain>
    </source>
</reference>
<name>A0A5P8W0G8_9NOSO</name>
<keyword evidence="2" id="KW-1185">Reference proteome</keyword>
<dbReference type="EMBL" id="CP045226">
    <property type="protein sequence ID" value="QFS46215.1"/>
    <property type="molecule type" value="Genomic_DNA"/>
</dbReference>
<proteinExistence type="predicted"/>
<accession>A0A5P8W0G8</accession>
<organism evidence="1 2">
    <name type="scientific">Nostoc sphaeroides CCNUC1</name>
    <dbReference type="NCBI Taxonomy" id="2653204"/>
    <lineage>
        <taxon>Bacteria</taxon>
        <taxon>Bacillati</taxon>
        <taxon>Cyanobacteriota</taxon>
        <taxon>Cyanophyceae</taxon>
        <taxon>Nostocales</taxon>
        <taxon>Nostocaceae</taxon>
        <taxon>Nostoc</taxon>
    </lineage>
</organism>